<dbReference type="EMBL" id="CP042383">
    <property type="protein sequence ID" value="QEA41843.1"/>
    <property type="molecule type" value="Genomic_DNA"/>
</dbReference>
<dbReference type="AlphaFoldDB" id="A0A5B8T459"/>
<dbReference type="KEGG" id="lpse:FGL85_04745"/>
<evidence type="ECO:0000256" key="1">
    <source>
        <dbReference type="ARBA" id="ARBA00004241"/>
    </source>
</evidence>
<accession>A0A5B8T459</accession>
<keyword evidence="2" id="KW-0178">Competence</keyword>
<organism evidence="3 4">
    <name type="scientific">Leuconostoc pseudomesenteroides</name>
    <dbReference type="NCBI Taxonomy" id="33968"/>
    <lineage>
        <taxon>Bacteria</taxon>
        <taxon>Bacillati</taxon>
        <taxon>Bacillota</taxon>
        <taxon>Bacilli</taxon>
        <taxon>Lactobacillales</taxon>
        <taxon>Lactobacillaceae</taxon>
        <taxon>Leuconostoc</taxon>
    </lineage>
</organism>
<dbReference type="Proteomes" id="UP000321296">
    <property type="component" value="Chromosome"/>
</dbReference>
<gene>
    <name evidence="3" type="ORF">FGL85_04745</name>
</gene>
<dbReference type="InterPro" id="IPR012902">
    <property type="entry name" value="N_methyl_site"/>
</dbReference>
<reference evidence="3 4" key="1">
    <citation type="submission" date="2019-06" db="EMBL/GenBank/DDBJ databases">
        <title>Genome analyses of bacteria isolated from kimchi.</title>
        <authorList>
            <person name="Lee S."/>
            <person name="Ahn S."/>
            <person name="Roh S."/>
        </authorList>
    </citation>
    <scope>NUCLEOTIDE SEQUENCE [LARGE SCALE GENOMIC DNA]</scope>
    <source>
        <strain evidence="3 4">CBA3630</strain>
    </source>
</reference>
<sequence length="99" mass="10691">MKLTNSGFTLVESVITLLIVSLCLVVGAQPPKTVGKNTDQWLVTFKTRWQNARLTAQSQGRSSVLPTGYVAPITITLNGSPNIKIIFSLGGGEFRVSKK</sequence>
<evidence type="ECO:0000313" key="4">
    <source>
        <dbReference type="Proteomes" id="UP000321296"/>
    </source>
</evidence>
<protein>
    <submittedName>
        <fullName evidence="3">Prepilin-type N-terminal cleavage/methylation domain-containing protein</fullName>
    </submittedName>
</protein>
<comment type="subcellular location">
    <subcellularLocation>
        <location evidence="1">Cell surface</location>
    </subcellularLocation>
</comment>
<evidence type="ECO:0000313" key="3">
    <source>
        <dbReference type="EMBL" id="QEA41843.1"/>
    </source>
</evidence>
<evidence type="ECO:0000256" key="2">
    <source>
        <dbReference type="ARBA" id="ARBA00023287"/>
    </source>
</evidence>
<proteinExistence type="predicted"/>
<dbReference type="GO" id="GO:0030420">
    <property type="term" value="P:establishment of competence for transformation"/>
    <property type="evidence" value="ECO:0007669"/>
    <property type="project" value="UniProtKB-KW"/>
</dbReference>
<dbReference type="GO" id="GO:0009986">
    <property type="term" value="C:cell surface"/>
    <property type="evidence" value="ECO:0007669"/>
    <property type="project" value="UniProtKB-SubCell"/>
</dbReference>
<dbReference type="NCBIfam" id="TIGR02532">
    <property type="entry name" value="IV_pilin_GFxxxE"/>
    <property type="match status" value="1"/>
</dbReference>
<name>A0A5B8T459_LEUPS</name>
<dbReference type="RefSeq" id="WP_147651261.1">
    <property type="nucleotide sequence ID" value="NZ_CP042383.1"/>
</dbReference>